<organism evidence="2 3">
    <name type="scientific">Candidatus Omnitrophus magneticus</name>
    <dbReference type="NCBI Taxonomy" id="1609969"/>
    <lineage>
        <taxon>Bacteria</taxon>
        <taxon>Pseudomonadati</taxon>
        <taxon>Candidatus Omnitrophota</taxon>
        <taxon>Candidatus Omnitrophus</taxon>
    </lineage>
</organism>
<dbReference type="EMBL" id="JYNY01000159">
    <property type="protein sequence ID" value="KJJ85447.1"/>
    <property type="molecule type" value="Genomic_DNA"/>
</dbReference>
<dbReference type="Pfam" id="PF12225">
    <property type="entry name" value="DUF5981"/>
    <property type="match status" value="1"/>
</dbReference>
<dbReference type="GO" id="GO:0008270">
    <property type="term" value="F:zinc ion binding"/>
    <property type="evidence" value="ECO:0007669"/>
    <property type="project" value="UniProtKB-KW"/>
</dbReference>
<evidence type="ECO:0000313" key="2">
    <source>
        <dbReference type="EMBL" id="KJJ85447.1"/>
    </source>
</evidence>
<evidence type="ECO:0000259" key="1">
    <source>
        <dbReference type="Pfam" id="PF12225"/>
    </source>
</evidence>
<proteinExistence type="predicted"/>
<keyword evidence="2" id="KW-0863">Zinc-finger</keyword>
<evidence type="ECO:0000313" key="3">
    <source>
        <dbReference type="Proteomes" id="UP000033428"/>
    </source>
</evidence>
<feature type="domain" description="Methylene-tetrahydrofolate reductase C-terminal-like" evidence="1">
    <location>
        <begin position="122"/>
        <end position="208"/>
    </location>
</feature>
<protein>
    <submittedName>
        <fullName evidence="2">Zinc-finger protein</fullName>
    </submittedName>
</protein>
<dbReference type="InterPro" id="IPR022026">
    <property type="entry name" value="DUF5981"/>
</dbReference>
<gene>
    <name evidence="2" type="ORF">OMAG_000691</name>
</gene>
<dbReference type="PANTHER" id="PTHR38755">
    <property type="entry name" value="5,10-METHYLENETETRAHYDROFOLATE REDUCTASE"/>
    <property type="match status" value="1"/>
</dbReference>
<reference evidence="2 3" key="1">
    <citation type="submission" date="2015-02" db="EMBL/GenBank/DDBJ databases">
        <title>Single-cell genomics of uncultivated deep-branching MTB reveals a conserved set of magnetosome genes.</title>
        <authorList>
            <person name="Kolinko S."/>
            <person name="Richter M."/>
            <person name="Glockner F.O."/>
            <person name="Brachmann A."/>
            <person name="Schuler D."/>
        </authorList>
    </citation>
    <scope>NUCLEOTIDE SEQUENCE [LARGE SCALE GENOMIC DNA]</scope>
    <source>
        <strain evidence="2">SKK-01</strain>
    </source>
</reference>
<keyword evidence="3" id="KW-1185">Reference proteome</keyword>
<dbReference type="Proteomes" id="UP000033428">
    <property type="component" value="Unassembled WGS sequence"/>
</dbReference>
<name>A0A0F0CQ94_9BACT</name>
<comment type="caution">
    <text evidence="2">The sequence shown here is derived from an EMBL/GenBank/DDBJ whole genome shotgun (WGS) entry which is preliminary data.</text>
</comment>
<keyword evidence="2" id="KW-0479">Metal-binding</keyword>
<sequence length="219" mass="24442">MIITRQKQLNEILDYIKDAKKIFLIGCKQCATTCKTGGEDELEKAEKDLCSNGKEIIGKIIFDPACSILEIKRFARNNEKLLALTDAVISFTCGGGTQAVSDVLGMIKVYPGNDTLFQGEITSITTKERRFEQKCSLCGNCLLAVTGAICPVTRCPKELVNGPCGGHKNGKCEIDKTLECAWLKIYEKLKKNNELDKMKKIKPPKDYSKNLKPRREIIF</sequence>
<keyword evidence="2" id="KW-0862">Zinc</keyword>
<dbReference type="AlphaFoldDB" id="A0A0F0CQ94"/>
<dbReference type="PANTHER" id="PTHR38755:SF1">
    <property type="entry name" value="METHYLENE-TETRAHYDROFOLATE REDUCTASE C-TERMINAL DOMAIN-CONTAINING PROTEIN"/>
    <property type="match status" value="1"/>
</dbReference>
<accession>A0A0F0CQ94</accession>